<feature type="compositionally biased region" description="Low complexity" evidence="1">
    <location>
        <begin position="41"/>
        <end position="54"/>
    </location>
</feature>
<dbReference type="Proteomes" id="UP000245884">
    <property type="component" value="Unassembled WGS sequence"/>
</dbReference>
<evidence type="ECO:0000256" key="1">
    <source>
        <dbReference type="SAM" id="MobiDB-lite"/>
    </source>
</evidence>
<protein>
    <submittedName>
        <fullName evidence="2">Uncharacterized protein</fullName>
    </submittedName>
</protein>
<reference evidence="2 3" key="1">
    <citation type="journal article" date="2018" name="Mol. Biol. Evol.">
        <title>Broad Genomic Sampling Reveals a Smut Pathogenic Ancestry of the Fungal Clade Ustilaginomycotina.</title>
        <authorList>
            <person name="Kijpornyongpan T."/>
            <person name="Mondo S.J."/>
            <person name="Barry K."/>
            <person name="Sandor L."/>
            <person name="Lee J."/>
            <person name="Lipzen A."/>
            <person name="Pangilinan J."/>
            <person name="LaButti K."/>
            <person name="Hainaut M."/>
            <person name="Henrissat B."/>
            <person name="Grigoriev I.V."/>
            <person name="Spatafora J.W."/>
            <person name="Aime M.C."/>
        </authorList>
    </citation>
    <scope>NUCLEOTIDE SEQUENCE [LARGE SCALE GENOMIC DNA]</scope>
    <source>
        <strain evidence="2 3">MCA 5214</strain>
    </source>
</reference>
<feature type="compositionally biased region" description="Polar residues" evidence="1">
    <location>
        <begin position="89"/>
        <end position="101"/>
    </location>
</feature>
<keyword evidence="3" id="KW-1185">Reference proteome</keyword>
<organism evidence="2 3">
    <name type="scientific">Jaminaea rosea</name>
    <dbReference type="NCBI Taxonomy" id="1569628"/>
    <lineage>
        <taxon>Eukaryota</taxon>
        <taxon>Fungi</taxon>
        <taxon>Dikarya</taxon>
        <taxon>Basidiomycota</taxon>
        <taxon>Ustilaginomycotina</taxon>
        <taxon>Exobasidiomycetes</taxon>
        <taxon>Microstromatales</taxon>
        <taxon>Microstromatales incertae sedis</taxon>
        <taxon>Jaminaea</taxon>
    </lineage>
</organism>
<name>A0A316V0W4_9BASI</name>
<evidence type="ECO:0000313" key="2">
    <source>
        <dbReference type="EMBL" id="PWN30638.1"/>
    </source>
</evidence>
<feature type="region of interest" description="Disordered" evidence="1">
    <location>
        <begin position="26"/>
        <end position="56"/>
    </location>
</feature>
<proteinExistence type="predicted"/>
<evidence type="ECO:0000313" key="3">
    <source>
        <dbReference type="Proteomes" id="UP000245884"/>
    </source>
</evidence>
<dbReference type="EMBL" id="KZ819662">
    <property type="protein sequence ID" value="PWN30638.1"/>
    <property type="molecule type" value="Genomic_DNA"/>
</dbReference>
<dbReference type="AlphaFoldDB" id="A0A316V0W4"/>
<gene>
    <name evidence="2" type="ORF">BDZ90DRAFT_19398</name>
</gene>
<accession>A0A316V0W4</accession>
<dbReference type="RefSeq" id="XP_025365250.1">
    <property type="nucleotide sequence ID" value="XM_025503895.1"/>
</dbReference>
<feature type="region of interest" description="Disordered" evidence="1">
    <location>
        <begin position="89"/>
        <end position="116"/>
    </location>
</feature>
<sequence length="134" mass="14119">MNSLLSAPALPCAPGERSVGAATVGLFSANGGADGRAGHQRAAPRSVSSSSPSSHARWLPLAAPCPVALSHSVSASLRRRVRVPIWLSGSISPRRTTQSPLLNPRHDDPTSPRTPLPHRAALVYDEARRPLIEV</sequence>
<dbReference type="GeneID" id="37025718"/>